<dbReference type="InterPro" id="IPR041489">
    <property type="entry name" value="PDZ_6"/>
</dbReference>
<evidence type="ECO:0000313" key="8">
    <source>
        <dbReference type="EMBL" id="ACL43309.1"/>
    </source>
</evidence>
<protein>
    <submittedName>
        <fullName evidence="8">Carboxyl-terminal protease</fullName>
        <ecNumber evidence="8">3.4.21.102</ecNumber>
    </submittedName>
</protein>
<dbReference type="InterPro" id="IPR001478">
    <property type="entry name" value="PDZ"/>
</dbReference>
<dbReference type="GO" id="GO:0004252">
    <property type="term" value="F:serine-type endopeptidase activity"/>
    <property type="evidence" value="ECO:0007669"/>
    <property type="project" value="UniProtKB-EC"/>
</dbReference>
<feature type="domain" description="PDZ" evidence="7">
    <location>
        <begin position="127"/>
        <end position="203"/>
    </location>
</feature>
<evidence type="ECO:0000256" key="6">
    <source>
        <dbReference type="SAM" id="SignalP"/>
    </source>
</evidence>
<dbReference type="GO" id="GO:0030288">
    <property type="term" value="C:outer membrane-bounded periplasmic space"/>
    <property type="evidence" value="ECO:0007669"/>
    <property type="project" value="TreeGrafter"/>
</dbReference>
<organism evidence="8">
    <name type="scientific">Cyanothece sp. (strain PCC 7425 / ATCC 29141)</name>
    <dbReference type="NCBI Taxonomy" id="395961"/>
    <lineage>
        <taxon>Bacteria</taxon>
        <taxon>Bacillati</taxon>
        <taxon>Cyanobacteriota</taxon>
        <taxon>Cyanophyceae</taxon>
        <taxon>Gomontiellales</taxon>
        <taxon>Cyanothecaceae</taxon>
        <taxon>Cyanothece</taxon>
    </lineage>
</organism>
<evidence type="ECO:0000256" key="1">
    <source>
        <dbReference type="ARBA" id="ARBA00009179"/>
    </source>
</evidence>
<sequence>MMTHFQNCRLPSGRPLSTLGSTLALSLTALVSLSHAATIKPPTRAIVQDNPKAVLDEAWQIVNQVYVDPKFNNVNWLQVRQQLLSQNYTSRESAYAALKSALKKLNDPYTRFFDPTEFKALSSQDINGELTGVGLQLELNATAKVLQVNKVLRGSPAQQAGIKAGDQILQIDGQSTAGMSIETAASLIRGKENTIVNLVIRRPQRSATTIALTRQRIEVPVVDSALRQFGAERIGYIRLADFSGHAAEQMRGAIAELLEQKVDRFVLDLRGNPGGRLDQELAIARMWLNQGALVHIVVRDGESLTVRANGTALTDLPLTVLVDGGSASASEVLAGALKDNHRATVVGSQTYGKALVQVVNPLSDGSGLNVTIARYLTPSGLDINHRGITPDVVVNLTPQQRQDLLKNPEKIGTAADPQYQRALAARVIDQNGRG</sequence>
<dbReference type="CDD" id="cd07560">
    <property type="entry name" value="Peptidase_S41_CPP"/>
    <property type="match status" value="1"/>
</dbReference>
<dbReference type="CDD" id="cd06782">
    <property type="entry name" value="cpPDZ_CPP-like"/>
    <property type="match status" value="1"/>
</dbReference>
<dbReference type="eggNOG" id="COG0793">
    <property type="taxonomic scope" value="Bacteria"/>
</dbReference>
<gene>
    <name evidence="8" type="ordered locus">Cyan7425_0923</name>
</gene>
<keyword evidence="6" id="KW-0732">Signal</keyword>
<dbReference type="InterPro" id="IPR005151">
    <property type="entry name" value="Tail-specific_protease"/>
</dbReference>
<dbReference type="InterPro" id="IPR004447">
    <property type="entry name" value="Peptidase_S41A"/>
</dbReference>
<evidence type="ECO:0000256" key="4">
    <source>
        <dbReference type="ARBA" id="ARBA00022825"/>
    </source>
</evidence>
<dbReference type="HOGENOM" id="CLU_017295_0_0_3"/>
<keyword evidence="3 5" id="KW-0378">Hydrolase</keyword>
<reference evidence="8" key="1">
    <citation type="submission" date="2009-01" db="EMBL/GenBank/DDBJ databases">
        <title>Complete sequence of chromosome Cyanothece sp. PCC 7425.</title>
        <authorList>
            <consortium name="US DOE Joint Genome Institute"/>
            <person name="Lucas S."/>
            <person name="Copeland A."/>
            <person name="Lapidus A."/>
            <person name="Glavina del Rio T."/>
            <person name="Dalin E."/>
            <person name="Tice H."/>
            <person name="Bruce D."/>
            <person name="Goodwin L."/>
            <person name="Pitluck S."/>
            <person name="Sims D."/>
            <person name="Meineke L."/>
            <person name="Brettin T."/>
            <person name="Detter J.C."/>
            <person name="Han C."/>
            <person name="Larimer F."/>
            <person name="Land M."/>
            <person name="Hauser L."/>
            <person name="Kyrpides N."/>
            <person name="Ovchinnikova G."/>
            <person name="Liberton M."/>
            <person name="Stoeckel J."/>
            <person name="Banerjee A."/>
            <person name="Singh A."/>
            <person name="Page L."/>
            <person name="Sato H."/>
            <person name="Zhao L."/>
            <person name="Sherman L."/>
            <person name="Pakrasi H."/>
            <person name="Richardson P."/>
        </authorList>
    </citation>
    <scope>NUCLEOTIDE SEQUENCE</scope>
    <source>
        <strain evidence="8">PCC 7425</strain>
    </source>
</reference>
<name>B8HX06_CYAP4</name>
<keyword evidence="4 5" id="KW-0720">Serine protease</keyword>
<dbReference type="AlphaFoldDB" id="B8HX06"/>
<dbReference type="PANTHER" id="PTHR32060">
    <property type="entry name" value="TAIL-SPECIFIC PROTEASE"/>
    <property type="match status" value="1"/>
</dbReference>
<dbReference type="InterPro" id="IPR036034">
    <property type="entry name" value="PDZ_sf"/>
</dbReference>
<dbReference type="EMBL" id="CP001344">
    <property type="protein sequence ID" value="ACL43309.1"/>
    <property type="molecule type" value="Genomic_DNA"/>
</dbReference>
<comment type="similarity">
    <text evidence="1 5">Belongs to the peptidase S41A family.</text>
</comment>
<dbReference type="SMART" id="SM00245">
    <property type="entry name" value="TSPc"/>
    <property type="match status" value="1"/>
</dbReference>
<evidence type="ECO:0000256" key="2">
    <source>
        <dbReference type="ARBA" id="ARBA00022670"/>
    </source>
</evidence>
<feature type="chain" id="PRO_5002871299" evidence="6">
    <location>
        <begin position="37"/>
        <end position="434"/>
    </location>
</feature>
<dbReference type="Gene3D" id="3.30.750.44">
    <property type="match status" value="1"/>
</dbReference>
<feature type="signal peptide" evidence="6">
    <location>
        <begin position="1"/>
        <end position="36"/>
    </location>
</feature>
<dbReference type="STRING" id="395961.Cyan7425_0923"/>
<dbReference type="FunFam" id="2.30.42.10:FF:000063">
    <property type="entry name" value="Peptidase, S41 family"/>
    <property type="match status" value="1"/>
</dbReference>
<dbReference type="KEGG" id="cyn:Cyan7425_0923"/>
<accession>B8HX06</accession>
<evidence type="ECO:0000259" key="7">
    <source>
        <dbReference type="PROSITE" id="PS50106"/>
    </source>
</evidence>
<dbReference type="SUPFAM" id="SSF50156">
    <property type="entry name" value="PDZ domain-like"/>
    <property type="match status" value="1"/>
</dbReference>
<dbReference type="GO" id="GO:0006508">
    <property type="term" value="P:proteolysis"/>
    <property type="evidence" value="ECO:0007669"/>
    <property type="project" value="UniProtKB-KW"/>
</dbReference>
<dbReference type="Gene3D" id="3.90.226.10">
    <property type="entry name" value="2-enoyl-CoA Hydratase, Chain A, domain 1"/>
    <property type="match status" value="1"/>
</dbReference>
<dbReference type="SMART" id="SM00228">
    <property type="entry name" value="PDZ"/>
    <property type="match status" value="1"/>
</dbReference>
<dbReference type="GO" id="GO:0007165">
    <property type="term" value="P:signal transduction"/>
    <property type="evidence" value="ECO:0007669"/>
    <property type="project" value="TreeGrafter"/>
</dbReference>
<dbReference type="EC" id="3.4.21.102" evidence="8"/>
<dbReference type="NCBIfam" id="TIGR00225">
    <property type="entry name" value="prc"/>
    <property type="match status" value="1"/>
</dbReference>
<dbReference type="PANTHER" id="PTHR32060:SF30">
    <property type="entry name" value="CARBOXY-TERMINAL PROCESSING PROTEASE CTPA"/>
    <property type="match status" value="1"/>
</dbReference>
<keyword evidence="2 5" id="KW-0645">Protease</keyword>
<dbReference type="Pfam" id="PF17820">
    <property type="entry name" value="PDZ_6"/>
    <property type="match status" value="1"/>
</dbReference>
<evidence type="ECO:0000256" key="5">
    <source>
        <dbReference type="RuleBase" id="RU004404"/>
    </source>
</evidence>
<dbReference type="Pfam" id="PF03572">
    <property type="entry name" value="Peptidase_S41"/>
    <property type="match status" value="1"/>
</dbReference>
<evidence type="ECO:0000256" key="3">
    <source>
        <dbReference type="ARBA" id="ARBA00022801"/>
    </source>
</evidence>
<proteinExistence type="inferred from homology"/>
<dbReference type="SUPFAM" id="SSF52096">
    <property type="entry name" value="ClpP/crotonase"/>
    <property type="match status" value="1"/>
</dbReference>
<dbReference type="PROSITE" id="PS50106">
    <property type="entry name" value="PDZ"/>
    <property type="match status" value="1"/>
</dbReference>
<dbReference type="InterPro" id="IPR029045">
    <property type="entry name" value="ClpP/crotonase-like_dom_sf"/>
</dbReference>
<dbReference type="Gene3D" id="2.30.42.10">
    <property type="match status" value="1"/>
</dbReference>